<sequence length="138" mass="15953">MIDSFNDKHRFLSNFSVSHVKLGGITYPTVEHAYQAAKTLDKTERLRIQRAAGPGRAKRLGRGVTLRPDWEGTKLRIMLNLLRQKFQFPKLRDLLLATENQELIEGNHWGDTFWGVCQGEGENHLGKLLMQVRDELRR</sequence>
<protein>
    <recommendedName>
        <fullName evidence="1">NADAR domain-containing protein</fullName>
    </recommendedName>
</protein>
<dbReference type="EMBL" id="LAZR01000113">
    <property type="protein sequence ID" value="KKN90113.1"/>
    <property type="molecule type" value="Genomic_DNA"/>
</dbReference>
<feature type="domain" description="NADAR" evidence="1">
    <location>
        <begin position="7"/>
        <end position="137"/>
    </location>
</feature>
<dbReference type="NCBIfam" id="TIGR02464">
    <property type="entry name" value="ribofla_fusion"/>
    <property type="match status" value="1"/>
</dbReference>
<proteinExistence type="predicted"/>
<organism evidence="2">
    <name type="scientific">marine sediment metagenome</name>
    <dbReference type="NCBI Taxonomy" id="412755"/>
    <lineage>
        <taxon>unclassified sequences</taxon>
        <taxon>metagenomes</taxon>
        <taxon>ecological metagenomes</taxon>
    </lineage>
</organism>
<dbReference type="CDD" id="cd15457">
    <property type="entry name" value="NADAR"/>
    <property type="match status" value="1"/>
</dbReference>
<accession>A0A0F9XEB5</accession>
<dbReference type="InterPro" id="IPR012816">
    <property type="entry name" value="NADAR"/>
</dbReference>
<reference evidence="2" key="1">
    <citation type="journal article" date="2015" name="Nature">
        <title>Complex archaea that bridge the gap between prokaryotes and eukaryotes.</title>
        <authorList>
            <person name="Spang A."/>
            <person name="Saw J.H."/>
            <person name="Jorgensen S.L."/>
            <person name="Zaremba-Niedzwiedzka K."/>
            <person name="Martijn J."/>
            <person name="Lind A.E."/>
            <person name="van Eijk R."/>
            <person name="Schleper C."/>
            <person name="Guy L."/>
            <person name="Ettema T.J."/>
        </authorList>
    </citation>
    <scope>NUCLEOTIDE SEQUENCE</scope>
</reference>
<dbReference type="Pfam" id="PF08719">
    <property type="entry name" value="NADAR"/>
    <property type="match status" value="1"/>
</dbReference>
<name>A0A0F9XEB5_9ZZZZ</name>
<dbReference type="SUPFAM" id="SSF143990">
    <property type="entry name" value="YbiA-like"/>
    <property type="match status" value="1"/>
</dbReference>
<evidence type="ECO:0000313" key="2">
    <source>
        <dbReference type="EMBL" id="KKN90113.1"/>
    </source>
</evidence>
<gene>
    <name evidence="2" type="ORF">LCGC14_0232290</name>
</gene>
<dbReference type="AlphaFoldDB" id="A0A0F9XEB5"/>
<dbReference type="Gene3D" id="1.10.357.40">
    <property type="entry name" value="YbiA-like"/>
    <property type="match status" value="1"/>
</dbReference>
<comment type="caution">
    <text evidence="2">The sequence shown here is derived from an EMBL/GenBank/DDBJ whole genome shotgun (WGS) entry which is preliminary data.</text>
</comment>
<evidence type="ECO:0000259" key="1">
    <source>
        <dbReference type="Pfam" id="PF08719"/>
    </source>
</evidence>
<dbReference type="InterPro" id="IPR037238">
    <property type="entry name" value="YbiA-like_sf"/>
</dbReference>